<dbReference type="PANTHER" id="PTHR47089">
    <property type="entry name" value="ABC TRANSPORTER, PERMEASE PROTEIN"/>
    <property type="match status" value="1"/>
</dbReference>
<gene>
    <name evidence="7" type="ORF">F506_09520</name>
</gene>
<evidence type="ECO:0000256" key="5">
    <source>
        <dbReference type="ARBA" id="ARBA00023136"/>
    </source>
</evidence>
<evidence type="ECO:0000313" key="8">
    <source>
        <dbReference type="Proteomes" id="UP000063429"/>
    </source>
</evidence>
<keyword evidence="3 6" id="KW-0812">Transmembrane</keyword>
<keyword evidence="4 6" id="KW-1133">Transmembrane helix</keyword>
<accession>A0ABN4HWA6</accession>
<dbReference type="EMBL" id="CP011409">
    <property type="protein sequence ID" value="AKZ62884.1"/>
    <property type="molecule type" value="Genomic_DNA"/>
</dbReference>
<feature type="transmembrane region" description="Helical" evidence="6">
    <location>
        <begin position="20"/>
        <end position="41"/>
    </location>
</feature>
<keyword evidence="2" id="KW-1003">Cell membrane</keyword>
<comment type="subcellular location">
    <subcellularLocation>
        <location evidence="1">Cell membrane</location>
        <topology evidence="1">Multi-pass membrane protein</topology>
    </subcellularLocation>
</comment>
<evidence type="ECO:0000313" key="7">
    <source>
        <dbReference type="EMBL" id="AKZ62884.1"/>
    </source>
</evidence>
<sequence>MFLPFRLEPRTSPSRVMQFLSPLAAGVITFVIGWIVFGALGQSPSAAMRVFFIDPLSDRNGWAELLLKAAPLCLIGIGLSLCYRANIWNIGAEGQMLVGGMAASGVALFFKPDSGAWIMPIMLAASVLGGMLWAAIPALLRTRFNTNEILVSLMFTYIAANLLIYLVSGPWRDPQGMNFPLTKEFSEQATFALLPVDWHWSFWEGTRLNSSVLIVLLVLPVAWIFMQRSFMGYRMTVGGMAPMAARYAGFSDAGAVWLALLSSGGLAGLAGVSEVAGTIGQLQSNWSPGYGFTAIIVAFVGRLHPVGVALASLLMALLYLGGEAGQTALQLPKSISSVFQGLLLFTLLACDLLITYRLRRVPATRTASTAISYAGEQAP</sequence>
<evidence type="ECO:0000256" key="6">
    <source>
        <dbReference type="SAM" id="Phobius"/>
    </source>
</evidence>
<feature type="transmembrane region" description="Helical" evidence="6">
    <location>
        <begin position="341"/>
        <end position="358"/>
    </location>
</feature>
<keyword evidence="8" id="KW-1185">Reference proteome</keyword>
<dbReference type="Pfam" id="PF02653">
    <property type="entry name" value="BPD_transp_2"/>
    <property type="match status" value="1"/>
</dbReference>
<dbReference type="RefSeq" id="WP_053196919.1">
    <property type="nucleotide sequence ID" value="NZ_CP011409.1"/>
</dbReference>
<protein>
    <submittedName>
        <fullName evidence="7">Sugar ABC transporter permease</fullName>
    </submittedName>
</protein>
<dbReference type="Proteomes" id="UP000063429">
    <property type="component" value="Chromosome"/>
</dbReference>
<organism evidence="7 8">
    <name type="scientific">Herbaspirillum hiltneri N3</name>
    <dbReference type="NCBI Taxonomy" id="1262470"/>
    <lineage>
        <taxon>Bacteria</taxon>
        <taxon>Pseudomonadati</taxon>
        <taxon>Pseudomonadota</taxon>
        <taxon>Betaproteobacteria</taxon>
        <taxon>Burkholderiales</taxon>
        <taxon>Oxalobacteraceae</taxon>
        <taxon>Herbaspirillum</taxon>
    </lineage>
</organism>
<evidence type="ECO:0000256" key="1">
    <source>
        <dbReference type="ARBA" id="ARBA00004651"/>
    </source>
</evidence>
<feature type="transmembrane region" description="Helical" evidence="6">
    <location>
        <begin position="90"/>
        <end position="110"/>
    </location>
</feature>
<name>A0ABN4HWA6_9BURK</name>
<proteinExistence type="predicted"/>
<dbReference type="InterPro" id="IPR001851">
    <property type="entry name" value="ABC_transp_permease"/>
</dbReference>
<evidence type="ECO:0000256" key="2">
    <source>
        <dbReference type="ARBA" id="ARBA00022475"/>
    </source>
</evidence>
<feature type="transmembrane region" description="Helical" evidence="6">
    <location>
        <begin position="61"/>
        <end position="83"/>
    </location>
</feature>
<reference evidence="8" key="1">
    <citation type="journal article" date="2015" name="Genome Announc.">
        <title>Complete Genome Sequence of Herbaspirillum hiltneri N3 (DSM 17495), Isolated from Surface-Sterilized Wheat Roots.</title>
        <authorList>
            <person name="Guizelini D."/>
            <person name="Saizaki P.M."/>
            <person name="Coimbra N.A."/>
            <person name="Weiss V.A."/>
            <person name="Faoro H."/>
            <person name="Sfeir M.Z."/>
            <person name="Baura V.A."/>
            <person name="Monteiro R.A."/>
            <person name="Chubatsu L.S."/>
            <person name="Souza E.M."/>
            <person name="Cruz L.M."/>
            <person name="Pedrosa F.O."/>
            <person name="Raittz R.T."/>
            <person name="Marchaukoski J.N."/>
            <person name="Steffens M.B."/>
        </authorList>
    </citation>
    <scope>NUCLEOTIDE SEQUENCE [LARGE SCALE GENOMIC DNA]</scope>
    <source>
        <strain evidence="8">N3</strain>
    </source>
</reference>
<evidence type="ECO:0000256" key="4">
    <source>
        <dbReference type="ARBA" id="ARBA00022989"/>
    </source>
</evidence>
<dbReference type="CDD" id="cd06580">
    <property type="entry name" value="TM_PBP1_transp_TpRbsC_like"/>
    <property type="match status" value="1"/>
</dbReference>
<evidence type="ECO:0000256" key="3">
    <source>
        <dbReference type="ARBA" id="ARBA00022692"/>
    </source>
</evidence>
<dbReference type="PANTHER" id="PTHR47089:SF1">
    <property type="entry name" value="GUANOSINE ABC TRANSPORTER PERMEASE PROTEIN NUPP"/>
    <property type="match status" value="1"/>
</dbReference>
<feature type="transmembrane region" description="Helical" evidence="6">
    <location>
        <begin position="208"/>
        <end position="226"/>
    </location>
</feature>
<feature type="transmembrane region" description="Helical" evidence="6">
    <location>
        <begin position="149"/>
        <end position="168"/>
    </location>
</feature>
<feature type="transmembrane region" description="Helical" evidence="6">
    <location>
        <begin position="116"/>
        <end position="140"/>
    </location>
</feature>
<feature type="transmembrane region" description="Helical" evidence="6">
    <location>
        <begin position="290"/>
        <end position="320"/>
    </location>
</feature>
<keyword evidence="5 6" id="KW-0472">Membrane</keyword>